<feature type="compositionally biased region" description="Acidic residues" evidence="2">
    <location>
        <begin position="498"/>
        <end position="507"/>
    </location>
</feature>
<name>A0A9P3F8A2_ASPVI</name>
<feature type="compositionally biased region" description="Polar residues" evidence="2">
    <location>
        <begin position="323"/>
        <end position="337"/>
    </location>
</feature>
<feature type="compositionally biased region" description="Low complexity" evidence="2">
    <location>
        <begin position="175"/>
        <end position="184"/>
    </location>
</feature>
<feature type="compositionally biased region" description="Polar residues" evidence="2">
    <location>
        <begin position="567"/>
        <end position="576"/>
    </location>
</feature>
<reference evidence="3 4" key="1">
    <citation type="submission" date="2021-02" db="EMBL/GenBank/DDBJ databases">
        <title>Pan-genome distribution and transcriptional activeness of fungal secondary metabolism genes in Aspergillus section Fumigati.</title>
        <authorList>
            <person name="Takahashi H."/>
            <person name="Umemura M."/>
            <person name="Ninomiya A."/>
            <person name="Kusuya Y."/>
            <person name="Urayama S."/>
            <person name="Shimizu M."/>
            <person name="Watanabe A."/>
            <person name="Kamei K."/>
            <person name="Yaguchi T."/>
            <person name="Hagiwara D."/>
        </authorList>
    </citation>
    <scope>NUCLEOTIDE SEQUENCE [LARGE SCALE GENOMIC DNA]</scope>
    <source>
        <strain evidence="3 4">IFM 47045</strain>
    </source>
</reference>
<feature type="coiled-coil region" evidence="1">
    <location>
        <begin position="731"/>
        <end position="758"/>
    </location>
</feature>
<comment type="caution">
    <text evidence="3">The sequence shown here is derived from an EMBL/GenBank/DDBJ whole genome shotgun (WGS) entry which is preliminary data.</text>
</comment>
<dbReference type="OrthoDB" id="4479550at2759"/>
<protein>
    <submittedName>
        <fullName evidence="3">Uncharacterized protein</fullName>
    </submittedName>
</protein>
<feature type="compositionally biased region" description="Basic and acidic residues" evidence="2">
    <location>
        <begin position="486"/>
        <end position="497"/>
    </location>
</feature>
<evidence type="ECO:0000256" key="1">
    <source>
        <dbReference type="SAM" id="Coils"/>
    </source>
</evidence>
<dbReference type="RefSeq" id="XP_043128027.1">
    <property type="nucleotide sequence ID" value="XM_043272092.1"/>
</dbReference>
<feature type="region of interest" description="Disordered" evidence="2">
    <location>
        <begin position="396"/>
        <end position="684"/>
    </location>
</feature>
<dbReference type="AlphaFoldDB" id="A0A9P3F8A2"/>
<dbReference type="Proteomes" id="UP000710440">
    <property type="component" value="Unassembled WGS sequence"/>
</dbReference>
<keyword evidence="1" id="KW-0175">Coiled coil</keyword>
<feature type="compositionally biased region" description="Polar residues" evidence="2">
    <location>
        <begin position="595"/>
        <end position="608"/>
    </location>
</feature>
<accession>A0A9P3F8A2</accession>
<feature type="compositionally biased region" description="Polar residues" evidence="2">
    <location>
        <begin position="624"/>
        <end position="635"/>
    </location>
</feature>
<sequence length="772" mass="83223">MPPEPGSASKDPFVDSSTGGNHTADDPNNPVSEGVVENTTDNAASTAKSDQDNTIPSESARPEALNQDKNTNKDTPRHASHGTRIPAPASQKLGTGGSQQKGTRVTSEHRSSIPVAVRKVGTEHQNMPEGGSSEHEAGETRVTESTRARHVSPFQHQINTLWGYIRDEDIANEVSRYSSTSSSSGDWDGEQDDEDKLERPTGYTGDNRRPFERSAQCFYGPRLQIAASAEKVIMGTPKLSSKSSPDLKRDDPRTATQGSPHDARLGEQSSRSVEGGHDAKASPAGTPEASRNFCRPRPSLENISRRDFSGRELSIPRKPVGSPSLTDLHNPSSSELQGQHVVPTVPKIPDEHNAFLNKDKPLPELKAGLICKGTGQGTKEITGSMTGGGLSAHARVKRVAAADSPHPTRTSSLQSIPASQGESAVTTPRTPSIPHPGGGTDLGRTVTFDDIVPETKNSAQRGKGRFPDSRSNRMLDSFRNIFKHKNAADKARVKNEESTDAAVEESGDQAQSGAVVRANKDVGKLESATTASKSRTKSPRLPERAGWSKGARSISAPIHVSPGAFPTPTSSLSSIPALSPRVYEEHHTPSFARPTKSTRTRAATNPRLQTPVAADGRSRRTSAMAASTGSPQRSTRVPRHLNAVTGSKKASQARNIAEEQAATSQSPGPASSQTNHASNADWWNLPKEQKDEEISAFIPQIFREICEETDRDKRAEMLRETLSLKHQLDTVNNARAVVTEAEETLRKKLEKKTVAERALYEKFLQARTKVAS</sequence>
<dbReference type="EMBL" id="BOPL01000007">
    <property type="protein sequence ID" value="GIK04841.1"/>
    <property type="molecule type" value="Genomic_DNA"/>
</dbReference>
<dbReference type="GeneID" id="66936920"/>
<feature type="compositionally biased region" description="Polar residues" evidence="2">
    <location>
        <begin position="407"/>
        <end position="430"/>
    </location>
</feature>
<feature type="compositionally biased region" description="Basic and acidic residues" evidence="2">
    <location>
        <begin position="132"/>
        <end position="147"/>
    </location>
</feature>
<feature type="compositionally biased region" description="Basic and acidic residues" evidence="2">
    <location>
        <begin position="348"/>
        <end position="360"/>
    </location>
</feature>
<evidence type="ECO:0000313" key="3">
    <source>
        <dbReference type="EMBL" id="GIK04841.1"/>
    </source>
</evidence>
<feature type="compositionally biased region" description="Polar residues" evidence="2">
    <location>
        <begin position="661"/>
        <end position="678"/>
    </location>
</feature>
<evidence type="ECO:0000256" key="2">
    <source>
        <dbReference type="SAM" id="MobiDB-lite"/>
    </source>
</evidence>
<evidence type="ECO:0000313" key="4">
    <source>
        <dbReference type="Proteomes" id="UP000710440"/>
    </source>
</evidence>
<feature type="compositionally biased region" description="Polar residues" evidence="2">
    <location>
        <begin position="37"/>
        <end position="57"/>
    </location>
</feature>
<feature type="region of interest" description="Disordered" evidence="2">
    <location>
        <begin position="174"/>
        <end position="215"/>
    </location>
</feature>
<proteinExistence type="predicted"/>
<feature type="compositionally biased region" description="Polar residues" evidence="2">
    <location>
        <begin position="644"/>
        <end position="654"/>
    </location>
</feature>
<feature type="region of interest" description="Disordered" evidence="2">
    <location>
        <begin position="234"/>
        <end position="360"/>
    </location>
</feature>
<gene>
    <name evidence="3" type="ORF">Aspvir_008938</name>
</gene>
<keyword evidence="4" id="KW-1185">Reference proteome</keyword>
<organism evidence="3 4">
    <name type="scientific">Aspergillus viridinutans</name>
    <dbReference type="NCBI Taxonomy" id="75553"/>
    <lineage>
        <taxon>Eukaryota</taxon>
        <taxon>Fungi</taxon>
        <taxon>Dikarya</taxon>
        <taxon>Ascomycota</taxon>
        <taxon>Pezizomycotina</taxon>
        <taxon>Eurotiomycetes</taxon>
        <taxon>Eurotiomycetidae</taxon>
        <taxon>Eurotiales</taxon>
        <taxon>Aspergillaceae</taxon>
        <taxon>Aspergillus</taxon>
        <taxon>Aspergillus subgen. Fumigati</taxon>
    </lineage>
</organism>
<feature type="region of interest" description="Disordered" evidence="2">
    <location>
        <begin position="1"/>
        <end position="158"/>
    </location>
</feature>